<name>A0AA86SVF4_9FABA</name>
<reference evidence="1" key="1">
    <citation type="submission" date="2023-10" db="EMBL/GenBank/DDBJ databases">
        <authorList>
            <person name="Domelevo Entfellner J.-B."/>
        </authorList>
    </citation>
    <scope>NUCLEOTIDE SEQUENCE</scope>
</reference>
<dbReference type="Proteomes" id="UP001189624">
    <property type="component" value="Chromosome 4"/>
</dbReference>
<dbReference type="AlphaFoldDB" id="A0AA86SVF4"/>
<proteinExistence type="predicted"/>
<protein>
    <submittedName>
        <fullName evidence="1">Uncharacterized protein</fullName>
    </submittedName>
</protein>
<gene>
    <name evidence="1" type="ORF">AYBTSS11_LOCUS14904</name>
</gene>
<sequence length="108" mass="12731">MKRNVPLEVFENLEKETHTNIDIDFLKTFYSNANPTHNDVSVSKRIKNKIQISLDTLGHVRIHWRRHGVESIENSSQVAETKRVHLDLLLRSVQRRDSKLKVKIQVYE</sequence>
<evidence type="ECO:0000313" key="2">
    <source>
        <dbReference type="Proteomes" id="UP001189624"/>
    </source>
</evidence>
<dbReference type="Gramene" id="rna-AYBTSS11_LOCUS14904">
    <property type="protein sequence ID" value="CAJ1951679.1"/>
    <property type="gene ID" value="gene-AYBTSS11_LOCUS14904"/>
</dbReference>
<organism evidence="1 2">
    <name type="scientific">Sphenostylis stenocarpa</name>
    <dbReference type="NCBI Taxonomy" id="92480"/>
    <lineage>
        <taxon>Eukaryota</taxon>
        <taxon>Viridiplantae</taxon>
        <taxon>Streptophyta</taxon>
        <taxon>Embryophyta</taxon>
        <taxon>Tracheophyta</taxon>
        <taxon>Spermatophyta</taxon>
        <taxon>Magnoliopsida</taxon>
        <taxon>eudicotyledons</taxon>
        <taxon>Gunneridae</taxon>
        <taxon>Pentapetalae</taxon>
        <taxon>rosids</taxon>
        <taxon>fabids</taxon>
        <taxon>Fabales</taxon>
        <taxon>Fabaceae</taxon>
        <taxon>Papilionoideae</taxon>
        <taxon>50 kb inversion clade</taxon>
        <taxon>NPAAA clade</taxon>
        <taxon>indigoferoid/millettioid clade</taxon>
        <taxon>Phaseoleae</taxon>
        <taxon>Sphenostylis</taxon>
    </lineage>
</organism>
<keyword evidence="2" id="KW-1185">Reference proteome</keyword>
<dbReference type="EMBL" id="OY731401">
    <property type="protein sequence ID" value="CAJ1951679.1"/>
    <property type="molecule type" value="Genomic_DNA"/>
</dbReference>
<accession>A0AA86SVF4</accession>
<evidence type="ECO:0000313" key="1">
    <source>
        <dbReference type="EMBL" id="CAJ1951679.1"/>
    </source>
</evidence>